<proteinExistence type="predicted"/>
<dbReference type="AlphaFoldDB" id="A0A919KBQ8"/>
<comment type="caution">
    <text evidence="1">The sequence shown here is derived from an EMBL/GenBank/DDBJ whole genome shotgun (WGS) entry which is preliminary data.</text>
</comment>
<organism evidence="1 2">
    <name type="scientific">Paractinoplanes rishiriensis</name>
    <dbReference type="NCBI Taxonomy" id="1050105"/>
    <lineage>
        <taxon>Bacteria</taxon>
        <taxon>Bacillati</taxon>
        <taxon>Actinomycetota</taxon>
        <taxon>Actinomycetes</taxon>
        <taxon>Micromonosporales</taxon>
        <taxon>Micromonosporaceae</taxon>
        <taxon>Paractinoplanes</taxon>
    </lineage>
</organism>
<evidence type="ECO:0000313" key="1">
    <source>
        <dbReference type="EMBL" id="GIF02304.1"/>
    </source>
</evidence>
<sequence>MISYWEEGPYYDFAQAEIEELETATATLNTMCIKAGNWDSPAVPPAHRAGA</sequence>
<keyword evidence="2" id="KW-1185">Reference proteome</keyword>
<protein>
    <submittedName>
        <fullName evidence="1">Uncharacterized protein</fullName>
    </submittedName>
</protein>
<reference evidence="1" key="1">
    <citation type="submission" date="2021-01" db="EMBL/GenBank/DDBJ databases">
        <title>Whole genome shotgun sequence of Actinoplanes rishiriensis NBRC 108556.</title>
        <authorList>
            <person name="Komaki H."/>
            <person name="Tamura T."/>
        </authorList>
    </citation>
    <scope>NUCLEOTIDE SEQUENCE</scope>
    <source>
        <strain evidence="1">NBRC 108556</strain>
    </source>
</reference>
<dbReference type="EMBL" id="BOMV01000129">
    <property type="protein sequence ID" value="GIF02304.1"/>
    <property type="molecule type" value="Genomic_DNA"/>
</dbReference>
<accession>A0A919KBQ8</accession>
<gene>
    <name evidence="1" type="ORF">Ari01nite_97680</name>
</gene>
<dbReference type="RefSeq" id="WP_239163689.1">
    <property type="nucleotide sequence ID" value="NZ_BOMV01000129.1"/>
</dbReference>
<name>A0A919KBQ8_9ACTN</name>
<dbReference type="Proteomes" id="UP000636960">
    <property type="component" value="Unassembled WGS sequence"/>
</dbReference>
<evidence type="ECO:0000313" key="2">
    <source>
        <dbReference type="Proteomes" id="UP000636960"/>
    </source>
</evidence>